<reference evidence="1 2" key="1">
    <citation type="submission" date="2019-08" db="EMBL/GenBank/DDBJ databases">
        <title>Marinobacter ZYF650 sp. nov., a marine bacterium isolated from seawater of the Mariana trench.</title>
        <authorList>
            <person name="Ahmad W."/>
        </authorList>
    </citation>
    <scope>NUCLEOTIDE SEQUENCE [LARGE SCALE GENOMIC DNA]</scope>
    <source>
        <strain evidence="1 2">ZYF650</strain>
    </source>
</reference>
<name>A0A5B0VE70_9GAMM</name>
<sequence>MTSNPLSWGSSEPEVVVLGFSKGPTQAGALANTQHDEIAYKGNRLNVGKILAHVGLIPEAGDKQLEEQVDRMIAERNGRFHFGSLIRCTVERFDHKAQVWKGSGGGMLDKFVATNFGQQIAENCSTEFLARLPDSTKLVVMFGMGSRQNYVREAFKLFQRVRPGSWHWINEIAYSDSTITVVHVEHFAAQGALIPNWLGKNTHDRSKFGLMARAAVKDALS</sequence>
<dbReference type="Proteomes" id="UP000323161">
    <property type="component" value="Unassembled WGS sequence"/>
</dbReference>
<protein>
    <submittedName>
        <fullName evidence="1">Uncharacterized protein</fullName>
    </submittedName>
</protein>
<evidence type="ECO:0000313" key="2">
    <source>
        <dbReference type="Proteomes" id="UP000323161"/>
    </source>
</evidence>
<dbReference type="AlphaFoldDB" id="A0A5B0VE70"/>
<organism evidence="1 2">
    <name type="scientific">Marinobacter salinexigens</name>
    <dbReference type="NCBI Taxonomy" id="2919747"/>
    <lineage>
        <taxon>Bacteria</taxon>
        <taxon>Pseudomonadati</taxon>
        <taxon>Pseudomonadota</taxon>
        <taxon>Gammaproteobacteria</taxon>
        <taxon>Pseudomonadales</taxon>
        <taxon>Marinobacteraceae</taxon>
        <taxon>Marinobacter</taxon>
    </lineage>
</organism>
<proteinExistence type="predicted"/>
<keyword evidence="2" id="KW-1185">Reference proteome</keyword>
<accession>A0A5B0VE70</accession>
<comment type="caution">
    <text evidence="1">The sequence shown here is derived from an EMBL/GenBank/DDBJ whole genome shotgun (WGS) entry which is preliminary data.</text>
</comment>
<gene>
    <name evidence="1" type="ORF">FWJ25_13345</name>
</gene>
<dbReference type="EMBL" id="VTUU01000006">
    <property type="protein sequence ID" value="KAA1172902.1"/>
    <property type="molecule type" value="Genomic_DNA"/>
</dbReference>
<evidence type="ECO:0000313" key="1">
    <source>
        <dbReference type="EMBL" id="KAA1172902.1"/>
    </source>
</evidence>